<dbReference type="InterPro" id="IPR009297">
    <property type="entry name" value="DUF952"/>
</dbReference>
<organism evidence="1 2">
    <name type="scientific">Brachybacterium nesterenkovii</name>
    <dbReference type="NCBI Taxonomy" id="47847"/>
    <lineage>
        <taxon>Bacteria</taxon>
        <taxon>Bacillati</taxon>
        <taxon>Actinomycetota</taxon>
        <taxon>Actinomycetes</taxon>
        <taxon>Micrococcales</taxon>
        <taxon>Dermabacteraceae</taxon>
        <taxon>Brachybacterium</taxon>
    </lineage>
</organism>
<dbReference type="GO" id="GO:0016740">
    <property type="term" value="F:transferase activity"/>
    <property type="evidence" value="ECO:0007669"/>
    <property type="project" value="UniProtKB-KW"/>
</dbReference>
<dbReference type="SUPFAM" id="SSF56399">
    <property type="entry name" value="ADP-ribosylation"/>
    <property type="match status" value="1"/>
</dbReference>
<proteinExistence type="predicted"/>
<name>A0A1X6X0S1_9MICO</name>
<dbReference type="AlphaFoldDB" id="A0A1X6X0S1"/>
<evidence type="ECO:0000313" key="2">
    <source>
        <dbReference type="Proteomes" id="UP000195981"/>
    </source>
</evidence>
<evidence type="ECO:0000313" key="1">
    <source>
        <dbReference type="EMBL" id="SLM91955.1"/>
    </source>
</evidence>
<accession>A0A1X6X0S1</accession>
<dbReference type="Pfam" id="PF06108">
    <property type="entry name" value="DUF952"/>
    <property type="match status" value="1"/>
</dbReference>
<keyword evidence="2" id="KW-1185">Reference proteome</keyword>
<reference evidence="1 2" key="1">
    <citation type="submission" date="2017-02" db="EMBL/GenBank/DDBJ databases">
        <authorList>
            <person name="Peterson S.W."/>
        </authorList>
    </citation>
    <scope>NUCLEOTIDE SEQUENCE [LARGE SCALE GENOMIC DNA]</scope>
    <source>
        <strain evidence="1 2">CIP104813</strain>
    </source>
</reference>
<sequence>MPAPLIWHITELSAWEDAVRAGRYTVSTRGRDLAEVGYLHASWPEQISSVARRVYPDRPEDLVILEIDVDAVERAGVHVEFEPGTDGDEADETYPHILGPLPISAVVRVRRTKWVGREFVVVA</sequence>
<gene>
    <name evidence="1" type="ORF">FM110_07295</name>
</gene>
<dbReference type="Gene3D" id="3.20.170.20">
    <property type="entry name" value="Protein of unknown function DUF952"/>
    <property type="match status" value="1"/>
</dbReference>
<dbReference type="EMBL" id="FWFG01000064">
    <property type="protein sequence ID" value="SLM91955.1"/>
    <property type="molecule type" value="Genomic_DNA"/>
</dbReference>
<keyword evidence="1" id="KW-0808">Transferase</keyword>
<dbReference type="OrthoDB" id="5638018at2"/>
<dbReference type="RefSeq" id="WP_087104067.1">
    <property type="nucleotide sequence ID" value="NZ_FWFG01000064.1"/>
</dbReference>
<protein>
    <submittedName>
        <fullName evidence="1">Glutathione S-transferase domain protein</fullName>
    </submittedName>
</protein>
<dbReference type="Proteomes" id="UP000195981">
    <property type="component" value="Unassembled WGS sequence"/>
</dbReference>